<dbReference type="GO" id="GO:0071555">
    <property type="term" value="P:cell wall organization"/>
    <property type="evidence" value="ECO:0007669"/>
    <property type="project" value="UniProtKB-KW"/>
</dbReference>
<dbReference type="Proteomes" id="UP000530850">
    <property type="component" value="Unassembled WGS sequence"/>
</dbReference>
<keyword evidence="4 7" id="KW-0472">Membrane</keyword>
<comment type="catalytic activity">
    <reaction evidence="7">
        <text>a peptidoglycan chain = a peptidoglycan chain with N-acetyl-1,6-anhydromuramyl-[peptide] at the reducing end + a peptidoglycan chain with N-acetylglucosamine at the non-reducing end.</text>
        <dbReference type="EC" id="4.2.2.29"/>
    </reaction>
</comment>
<reference evidence="9 10" key="1">
    <citation type="submission" date="2019-04" db="EMBL/GenBank/DDBJ databases">
        <title>Microbes associate with the intestines of laboratory mice.</title>
        <authorList>
            <person name="Navarre W."/>
            <person name="Wong E."/>
            <person name="Huang K.C."/>
            <person name="Tropini C."/>
            <person name="Ng K."/>
            <person name="Yu B."/>
        </authorList>
    </citation>
    <scope>NUCLEOTIDE SEQUENCE [LARGE SCALE GENOMIC DNA]</scope>
    <source>
        <strain evidence="9 10">NM48_B13</strain>
    </source>
</reference>
<protein>
    <recommendedName>
        <fullName evidence="7">Endolytic murein transglycosylase</fullName>
        <ecNumber evidence="7">4.2.2.29</ecNumber>
    </recommendedName>
    <alternativeName>
        <fullName evidence="7">Peptidoglycan lytic transglycosylase</fullName>
    </alternativeName>
    <alternativeName>
        <fullName evidence="7">Peptidoglycan polymerization terminase</fullName>
    </alternativeName>
</protein>
<keyword evidence="1 7" id="KW-1003">Cell membrane</keyword>
<comment type="function">
    <text evidence="7">Functions as a peptidoglycan terminase that cleaves nascent peptidoglycan strands endolytically to terminate their elongation.</text>
</comment>
<dbReference type="RefSeq" id="WP_123184662.1">
    <property type="nucleotide sequence ID" value="NZ_CANPEU010000001.1"/>
</dbReference>
<dbReference type="GO" id="GO:0008932">
    <property type="term" value="F:lytic endotransglycosylase activity"/>
    <property type="evidence" value="ECO:0007669"/>
    <property type="project" value="UniProtKB-UniRule"/>
</dbReference>
<evidence type="ECO:0000313" key="10">
    <source>
        <dbReference type="Proteomes" id="UP000309454"/>
    </source>
</evidence>
<keyword evidence="2 7" id="KW-0812">Transmembrane</keyword>
<comment type="caution">
    <text evidence="8">The sequence shown here is derived from an EMBL/GenBank/DDBJ whole genome shotgun (WGS) entry which is preliminary data.</text>
</comment>
<comment type="subcellular location">
    <subcellularLocation>
        <location evidence="7">Cell membrane</location>
        <topology evidence="7">Single-pass membrane protein</topology>
    </subcellularLocation>
</comment>
<keyword evidence="5 7" id="KW-0456">Lyase</keyword>
<dbReference type="GeneID" id="93355976"/>
<dbReference type="EMBL" id="SSTM01000001">
    <property type="protein sequence ID" value="TJW12282.1"/>
    <property type="molecule type" value="Genomic_DNA"/>
</dbReference>
<feature type="transmembrane region" description="Helical" evidence="7">
    <location>
        <begin position="42"/>
        <end position="62"/>
    </location>
</feature>
<organism evidence="8 11">
    <name type="scientific">Parvibacter caecicola</name>
    <dbReference type="NCBI Taxonomy" id="747645"/>
    <lineage>
        <taxon>Bacteria</taxon>
        <taxon>Bacillati</taxon>
        <taxon>Actinomycetota</taxon>
        <taxon>Coriobacteriia</taxon>
        <taxon>Coriobacteriales</taxon>
        <taxon>Coriobacteriaceae</taxon>
        <taxon>Parvibacter</taxon>
    </lineage>
</organism>
<dbReference type="EMBL" id="JACHYA010000001">
    <property type="protein sequence ID" value="MBB3170494.1"/>
    <property type="molecule type" value="Genomic_DNA"/>
</dbReference>
<evidence type="ECO:0000313" key="8">
    <source>
        <dbReference type="EMBL" id="MBB3170494.1"/>
    </source>
</evidence>
<evidence type="ECO:0000256" key="1">
    <source>
        <dbReference type="ARBA" id="ARBA00022475"/>
    </source>
</evidence>
<evidence type="ECO:0000256" key="6">
    <source>
        <dbReference type="ARBA" id="ARBA00023316"/>
    </source>
</evidence>
<gene>
    <name evidence="7 9" type="primary">mltG</name>
    <name evidence="9" type="ORF">E5982_01380</name>
    <name evidence="8" type="ORF">FHR31_000274</name>
</gene>
<keyword evidence="6 7" id="KW-0961">Cell wall biogenesis/degradation</keyword>
<dbReference type="OrthoDB" id="9814591at2"/>
<dbReference type="AlphaFoldDB" id="A0A3N0ADQ6"/>
<dbReference type="Pfam" id="PF02618">
    <property type="entry name" value="YceG"/>
    <property type="match status" value="1"/>
</dbReference>
<name>A0A3N0ADQ6_9ACTN</name>
<feature type="site" description="Important for catalytic activity" evidence="7">
    <location>
        <position position="264"/>
    </location>
</feature>
<dbReference type="NCBIfam" id="TIGR00247">
    <property type="entry name" value="endolytic transglycosylase MltG"/>
    <property type="match status" value="1"/>
</dbReference>
<dbReference type="Gene3D" id="3.30.1490.480">
    <property type="entry name" value="Endolytic murein transglycosylase"/>
    <property type="match status" value="1"/>
</dbReference>
<accession>A0A3N0ADQ6</accession>
<proteinExistence type="inferred from homology"/>
<keyword evidence="3 7" id="KW-1133">Transmembrane helix</keyword>
<dbReference type="PANTHER" id="PTHR30518">
    <property type="entry name" value="ENDOLYTIC MUREIN TRANSGLYCOSYLASE"/>
    <property type="match status" value="1"/>
</dbReference>
<dbReference type="GO" id="GO:0009252">
    <property type="term" value="P:peptidoglycan biosynthetic process"/>
    <property type="evidence" value="ECO:0007669"/>
    <property type="project" value="UniProtKB-UniRule"/>
</dbReference>
<dbReference type="PANTHER" id="PTHR30518:SF2">
    <property type="entry name" value="ENDOLYTIC MUREIN TRANSGLYCOSYLASE"/>
    <property type="match status" value="1"/>
</dbReference>
<dbReference type="InterPro" id="IPR003770">
    <property type="entry name" value="MLTG-like"/>
</dbReference>
<evidence type="ECO:0000256" key="7">
    <source>
        <dbReference type="HAMAP-Rule" id="MF_02065"/>
    </source>
</evidence>
<evidence type="ECO:0000313" key="11">
    <source>
        <dbReference type="Proteomes" id="UP000530850"/>
    </source>
</evidence>
<evidence type="ECO:0000256" key="5">
    <source>
        <dbReference type="ARBA" id="ARBA00023239"/>
    </source>
</evidence>
<keyword evidence="10" id="KW-1185">Reference proteome</keyword>
<evidence type="ECO:0000256" key="3">
    <source>
        <dbReference type="ARBA" id="ARBA00022989"/>
    </source>
</evidence>
<evidence type="ECO:0000256" key="4">
    <source>
        <dbReference type="ARBA" id="ARBA00023136"/>
    </source>
</evidence>
<comment type="similarity">
    <text evidence="7">Belongs to the transglycosylase MltG family.</text>
</comment>
<dbReference type="EC" id="4.2.2.29" evidence="7"/>
<evidence type="ECO:0000256" key="2">
    <source>
        <dbReference type="ARBA" id="ARBA00022692"/>
    </source>
</evidence>
<sequence>MRKNNITYSERPTHAARAAHARGDAMFRTYDTTAIRPKHSKVPAIIALVLAIAALIAIAVGVSRCVAGPDLLSADETATIVVKEGEGASAIGKSLADAKLLASADEFVNAAREMKADSSLIPGQYEIAGQTPARDIVALLQAGPAATGNTVTIPEGLTRQATAEAVSNATGGRISVESFMDASSDASAWAQEFPFLETAGNNSLEGFLFPKTYTVEESADAGAVVRMMLGQFQTETAGLDWAYPTEAGLNLYEAVNLASIVEKEVAVADERPQVASVFYNRLGSDRPYLESDATTAYEVGHQPSAEEVHADTPYSTYSNPGLPPTPICSPGLEAIKAVCSPAQTSYMYFYTPSNSDGTAGETIFSETYEQHQSAINGN</sequence>
<evidence type="ECO:0000313" key="9">
    <source>
        <dbReference type="EMBL" id="TJW12282.1"/>
    </source>
</evidence>
<dbReference type="GO" id="GO:0005886">
    <property type="term" value="C:plasma membrane"/>
    <property type="evidence" value="ECO:0007669"/>
    <property type="project" value="UniProtKB-SubCell"/>
</dbReference>
<reference evidence="8 11" key="2">
    <citation type="submission" date="2020-08" db="EMBL/GenBank/DDBJ databases">
        <title>Sequencing the genomes of 1000 actinobacteria strains.</title>
        <authorList>
            <person name="Klenk H.-P."/>
        </authorList>
    </citation>
    <scope>NUCLEOTIDE SEQUENCE [LARGE SCALE GENOMIC DNA]</scope>
    <source>
        <strain evidence="8 11">DSM 22242</strain>
    </source>
</reference>
<dbReference type="HAMAP" id="MF_02065">
    <property type="entry name" value="MltG"/>
    <property type="match status" value="1"/>
</dbReference>
<dbReference type="Proteomes" id="UP000309454">
    <property type="component" value="Unassembled WGS sequence"/>
</dbReference>